<proteinExistence type="predicted"/>
<dbReference type="RefSeq" id="WP_189770037.1">
    <property type="nucleotide sequence ID" value="NZ_BNCK01000004.1"/>
</dbReference>
<comment type="caution">
    <text evidence="3">The sequence shown here is derived from an EMBL/GenBank/DDBJ whole genome shotgun (WGS) entry which is preliminary data.</text>
</comment>
<feature type="domain" description="Peptidase M28" evidence="2">
    <location>
        <begin position="89"/>
        <end position="296"/>
    </location>
</feature>
<evidence type="ECO:0000259" key="2">
    <source>
        <dbReference type="Pfam" id="PF04389"/>
    </source>
</evidence>
<keyword evidence="3" id="KW-0645">Protease</keyword>
<protein>
    <submittedName>
        <fullName evidence="3">Aminopeptidase</fullName>
    </submittedName>
</protein>
<dbReference type="Pfam" id="PF04389">
    <property type="entry name" value="Peptidase_M28"/>
    <property type="match status" value="1"/>
</dbReference>
<dbReference type="GO" id="GO:0008235">
    <property type="term" value="F:metalloexopeptidase activity"/>
    <property type="evidence" value="ECO:0007669"/>
    <property type="project" value="InterPro"/>
</dbReference>
<gene>
    <name evidence="3" type="ORF">GCM10017161_20600</name>
</gene>
<evidence type="ECO:0000256" key="1">
    <source>
        <dbReference type="SAM" id="SignalP"/>
    </source>
</evidence>
<dbReference type="GO" id="GO:0006508">
    <property type="term" value="P:proteolysis"/>
    <property type="evidence" value="ECO:0007669"/>
    <property type="project" value="InterPro"/>
</dbReference>
<dbReference type="GO" id="GO:0004177">
    <property type="term" value="F:aminopeptidase activity"/>
    <property type="evidence" value="ECO:0007669"/>
    <property type="project" value="UniProtKB-KW"/>
</dbReference>
<reference evidence="3" key="2">
    <citation type="submission" date="2020-09" db="EMBL/GenBank/DDBJ databases">
        <authorList>
            <person name="Sun Q."/>
            <person name="Kim S."/>
        </authorList>
    </citation>
    <scope>NUCLEOTIDE SEQUENCE</scope>
    <source>
        <strain evidence="3">KCTC 42731</strain>
    </source>
</reference>
<accession>A0A919BHQ6</accession>
<evidence type="ECO:0000313" key="3">
    <source>
        <dbReference type="EMBL" id="GHF92376.1"/>
    </source>
</evidence>
<feature type="chain" id="PRO_5037894909" evidence="1">
    <location>
        <begin position="17"/>
        <end position="308"/>
    </location>
</feature>
<dbReference type="PANTHER" id="PTHR12147:SF26">
    <property type="entry name" value="PEPTIDASE M28 DOMAIN-CONTAINING PROTEIN"/>
    <property type="match status" value="1"/>
</dbReference>
<dbReference type="EMBL" id="BNCK01000004">
    <property type="protein sequence ID" value="GHF92376.1"/>
    <property type="molecule type" value="Genomic_DNA"/>
</dbReference>
<feature type="signal peptide" evidence="1">
    <location>
        <begin position="1"/>
        <end position="16"/>
    </location>
</feature>
<keyword evidence="1" id="KW-0732">Signal</keyword>
<evidence type="ECO:0000313" key="4">
    <source>
        <dbReference type="Proteomes" id="UP000623842"/>
    </source>
</evidence>
<dbReference type="Proteomes" id="UP000623842">
    <property type="component" value="Unassembled WGS sequence"/>
</dbReference>
<dbReference type="PANTHER" id="PTHR12147">
    <property type="entry name" value="METALLOPEPTIDASE M28 FAMILY MEMBER"/>
    <property type="match status" value="1"/>
</dbReference>
<dbReference type="Gene3D" id="3.40.630.10">
    <property type="entry name" value="Zn peptidases"/>
    <property type="match status" value="1"/>
</dbReference>
<dbReference type="AlphaFoldDB" id="A0A919BHQ6"/>
<reference evidence="3" key="1">
    <citation type="journal article" date="2014" name="Int. J. Syst. Evol. Microbiol.">
        <title>Complete genome sequence of Corynebacterium casei LMG S-19264T (=DSM 44701T), isolated from a smear-ripened cheese.</title>
        <authorList>
            <consortium name="US DOE Joint Genome Institute (JGI-PGF)"/>
            <person name="Walter F."/>
            <person name="Albersmeier A."/>
            <person name="Kalinowski J."/>
            <person name="Ruckert C."/>
        </authorList>
    </citation>
    <scope>NUCLEOTIDE SEQUENCE</scope>
    <source>
        <strain evidence="3">KCTC 42731</strain>
    </source>
</reference>
<name>A0A919BHQ6_9GAMM</name>
<dbReference type="InterPro" id="IPR007484">
    <property type="entry name" value="Peptidase_M28"/>
</dbReference>
<keyword evidence="3" id="KW-0031">Aminopeptidase</keyword>
<organism evidence="3 4">
    <name type="scientific">Thalassotalea marina</name>
    <dbReference type="NCBI Taxonomy" id="1673741"/>
    <lineage>
        <taxon>Bacteria</taxon>
        <taxon>Pseudomonadati</taxon>
        <taxon>Pseudomonadota</taxon>
        <taxon>Gammaproteobacteria</taxon>
        <taxon>Alteromonadales</taxon>
        <taxon>Colwelliaceae</taxon>
        <taxon>Thalassotalea</taxon>
    </lineage>
</organism>
<keyword evidence="4" id="KW-1185">Reference proteome</keyword>
<keyword evidence="3" id="KW-0378">Hydrolase</keyword>
<dbReference type="SUPFAM" id="SSF53187">
    <property type="entry name" value="Zn-dependent exopeptidases"/>
    <property type="match status" value="1"/>
</dbReference>
<dbReference type="InterPro" id="IPR045175">
    <property type="entry name" value="M28_fam"/>
</dbReference>
<sequence>MKWLLVYIFCCLNVQAALFNKIDNSKLLGHLKLLASDEFAGRAPQTNGSLLSQQYIISQLTEIGISPLNNNFQQKFFYRHISETKQGTNIIGTHLGRPNKSGNWIILSAHYDHKGKGKFGIYNGADDNASGTSALLSIAASIKERDVPANFVFLFTDAEEQGLKGSKAFVESNPALIKETLININIDMVAGTINTNKLFMLAKGLNKVLSQQEIDALYRVDDLMGQRVYTRFRNTLTGENTAIKWLKASDHSSFNKKKIPVLFFCNGIHKNYHTTNDTFENINPSFFLKNTNIILEHILYLAKVFNKT</sequence>